<feature type="compositionally biased region" description="Low complexity" evidence="1">
    <location>
        <begin position="156"/>
        <end position="179"/>
    </location>
</feature>
<sequence>MSSFTSVSAQGPAGDAGSGPAPGEAPADDEHGGRGHHGLLLSKGVGGGGGGGGPQLTEFLRRHTAEAAATLGQLVRLGPQSLPQDRMGQPSGLLPVSALQACQALMFLRTLKGGLGLSYSHGSGFLINKVRTDMVTYPPPPAAATAAAAAAASNASSNAASSSPSPSAGHGPSARRTAAAGGGADARSDGRCTPAGGAHTGGGGGGGGSGGYATPAAAAAAGAWTAEAVPLIHWSAPAFYAMDSLSVGLTVGLEQTHSVLLLWDEATVERVKAGRAVLGTDVHVMVGQRADAEDASGDPASGDPGGPRLVLSGVGGRRGGPVGGASGGVVGSTLVPGGFEVPLHLSAAGALGTAGGGAAGGGSGGGNGDGNGDEDVAGGGGGGTPPAGEGQQQQPSHVHLIRRAMVSGGGRSGREGDMAAAAGGGTGAENAPEEAAAAAPAGPEDHSGGGSSRARGGGISSSAATASAIASATAGHRGGGGAAATISSYTVYDGALLDFSLLGGALQPDNRHNRAVYGENVSLDDIVHGRVAPPDEFGPLYSTLRMLTCRTRQQLAAL</sequence>
<gene>
    <name evidence="3" type="ORF">HXX76_003673</name>
</gene>
<dbReference type="OrthoDB" id="443981at2759"/>
<dbReference type="GO" id="GO:0035091">
    <property type="term" value="F:phosphatidylinositol binding"/>
    <property type="evidence" value="ECO:0007669"/>
    <property type="project" value="TreeGrafter"/>
</dbReference>
<dbReference type="InterPro" id="IPR007461">
    <property type="entry name" value="Ysc84_actin-binding"/>
</dbReference>
<evidence type="ECO:0000313" key="3">
    <source>
        <dbReference type="EMBL" id="KAG2440818.1"/>
    </source>
</evidence>
<feature type="compositionally biased region" description="Gly residues" evidence="1">
    <location>
        <begin position="44"/>
        <end position="54"/>
    </location>
</feature>
<feature type="region of interest" description="Disordered" evidence="1">
    <location>
        <begin position="291"/>
        <end position="317"/>
    </location>
</feature>
<accession>A0A835W7Z5</accession>
<feature type="compositionally biased region" description="Gly residues" evidence="1">
    <location>
        <begin position="198"/>
        <end position="209"/>
    </location>
</feature>
<evidence type="ECO:0000313" key="4">
    <source>
        <dbReference type="Proteomes" id="UP000650467"/>
    </source>
</evidence>
<dbReference type="PANTHER" id="PTHR15629:SF2">
    <property type="entry name" value="SH3 DOMAIN-CONTAINING YSC84-LIKE PROTEIN 1"/>
    <property type="match status" value="1"/>
</dbReference>
<dbReference type="Pfam" id="PF04366">
    <property type="entry name" value="Ysc84"/>
    <property type="match status" value="1"/>
</dbReference>
<feature type="compositionally biased region" description="Gly residues" evidence="1">
    <location>
        <begin position="448"/>
        <end position="459"/>
    </location>
</feature>
<evidence type="ECO:0000259" key="2">
    <source>
        <dbReference type="Pfam" id="PF04366"/>
    </source>
</evidence>
<feature type="region of interest" description="Disordered" evidence="1">
    <location>
        <begin position="156"/>
        <end position="209"/>
    </location>
</feature>
<organism evidence="3 4">
    <name type="scientific">Chlamydomonas incerta</name>
    <dbReference type="NCBI Taxonomy" id="51695"/>
    <lineage>
        <taxon>Eukaryota</taxon>
        <taxon>Viridiplantae</taxon>
        <taxon>Chlorophyta</taxon>
        <taxon>core chlorophytes</taxon>
        <taxon>Chlorophyceae</taxon>
        <taxon>CS clade</taxon>
        <taxon>Chlamydomonadales</taxon>
        <taxon>Chlamydomonadaceae</taxon>
        <taxon>Chlamydomonas</taxon>
    </lineage>
</organism>
<dbReference type="AlphaFoldDB" id="A0A835W7Z5"/>
<keyword evidence="4" id="KW-1185">Reference proteome</keyword>
<dbReference type="EMBL" id="JAEHOC010000006">
    <property type="protein sequence ID" value="KAG2440818.1"/>
    <property type="molecule type" value="Genomic_DNA"/>
</dbReference>
<dbReference type="PANTHER" id="PTHR15629">
    <property type="entry name" value="SH3YL1 PROTEIN"/>
    <property type="match status" value="1"/>
</dbReference>
<feature type="compositionally biased region" description="Low complexity" evidence="1">
    <location>
        <begin position="11"/>
        <end position="25"/>
    </location>
</feature>
<reference evidence="3" key="1">
    <citation type="journal article" date="2020" name="bioRxiv">
        <title>Comparative genomics of Chlamydomonas.</title>
        <authorList>
            <person name="Craig R.J."/>
            <person name="Hasan A.R."/>
            <person name="Ness R.W."/>
            <person name="Keightley P.D."/>
        </authorList>
    </citation>
    <scope>NUCLEOTIDE SEQUENCE</scope>
    <source>
        <strain evidence="3">SAG 7.73</strain>
    </source>
</reference>
<feature type="compositionally biased region" description="Low complexity" evidence="1">
    <location>
        <begin position="297"/>
        <end position="312"/>
    </location>
</feature>
<comment type="caution">
    <text evidence="3">The sequence shown here is derived from an EMBL/GenBank/DDBJ whole genome shotgun (WGS) entry which is preliminary data.</text>
</comment>
<feature type="region of interest" description="Disordered" evidence="1">
    <location>
        <begin position="1"/>
        <end position="57"/>
    </location>
</feature>
<feature type="compositionally biased region" description="Low complexity" evidence="1">
    <location>
        <begin position="428"/>
        <end position="442"/>
    </location>
</feature>
<feature type="compositionally biased region" description="Gly residues" evidence="1">
    <location>
        <begin position="358"/>
        <end position="370"/>
    </location>
</feature>
<name>A0A835W7Z5_CHLIN</name>
<dbReference type="Proteomes" id="UP000650467">
    <property type="component" value="Unassembled WGS sequence"/>
</dbReference>
<evidence type="ECO:0000256" key="1">
    <source>
        <dbReference type="SAM" id="MobiDB-lite"/>
    </source>
</evidence>
<dbReference type="InterPro" id="IPR051702">
    <property type="entry name" value="SH3_domain_YSC84-like"/>
</dbReference>
<feature type="region of interest" description="Disordered" evidence="1">
    <location>
        <begin position="358"/>
        <end position="459"/>
    </location>
</feature>
<feature type="domain" description="Ysc84 actin-binding" evidence="2">
    <location>
        <begin position="464"/>
        <end position="546"/>
    </location>
</feature>
<proteinExistence type="predicted"/>
<protein>
    <recommendedName>
        <fullName evidence="2">Ysc84 actin-binding domain-containing protein</fullName>
    </recommendedName>
</protein>